<dbReference type="AlphaFoldDB" id="A0A4U5N0D3"/>
<sequence length="293" mass="34217">MPVLSLADSALTTIYRDLINAKNFFTPQNRIDNFNITHLVKFQIQQLQSSIAQFYQQFYFLLYDIPLETAIHIEDGVVQAGRTMTNLYLRGWISLEKYHWLSIACGSQELFDSTSAALIESSTTTAPRDGTEMELKIASVTIQSLDDREPGPELESTLLILGYAIKSFIQYGWLDGVAFLIRIIRKREAEYDRDFLRVVTDQMYDKAVEYNRKALKVIDTVASELIIQFVWPNATYDRMKPYFEAIGRRRLERYRLHLRLVKKHPDIGRVIKDLNQFFAEKKIDLFLKYGLYR</sequence>
<evidence type="ECO:0000313" key="2">
    <source>
        <dbReference type="Proteomes" id="UP000298663"/>
    </source>
</evidence>
<comment type="caution">
    <text evidence="1">The sequence shown here is derived from an EMBL/GenBank/DDBJ whole genome shotgun (WGS) entry which is preliminary data.</text>
</comment>
<dbReference type="EMBL" id="AZBU02000005">
    <property type="protein sequence ID" value="TKR75827.1"/>
    <property type="molecule type" value="Genomic_DNA"/>
</dbReference>
<name>A0A4U5N0D3_STECR</name>
<dbReference type="Proteomes" id="UP000298663">
    <property type="component" value="Unassembled WGS sequence"/>
</dbReference>
<keyword evidence="2" id="KW-1185">Reference proteome</keyword>
<gene>
    <name evidence="1" type="ORF">L596_017064</name>
</gene>
<reference evidence="1 2" key="2">
    <citation type="journal article" date="2019" name="G3 (Bethesda)">
        <title>Hybrid Assembly of the Genome of the Entomopathogenic Nematode Steinernema carpocapsae Identifies the X-Chromosome.</title>
        <authorList>
            <person name="Serra L."/>
            <person name="Macchietto M."/>
            <person name="Macias-Munoz A."/>
            <person name="McGill C.J."/>
            <person name="Rodriguez I.M."/>
            <person name="Rodriguez B."/>
            <person name="Murad R."/>
            <person name="Mortazavi A."/>
        </authorList>
    </citation>
    <scope>NUCLEOTIDE SEQUENCE [LARGE SCALE GENOMIC DNA]</scope>
    <source>
        <strain evidence="1 2">ALL</strain>
    </source>
</reference>
<accession>A0A4U5N0D3</accession>
<reference evidence="1 2" key="1">
    <citation type="journal article" date="2015" name="Genome Biol.">
        <title>Comparative genomics of Steinernema reveals deeply conserved gene regulatory networks.</title>
        <authorList>
            <person name="Dillman A.R."/>
            <person name="Macchietto M."/>
            <person name="Porter C.F."/>
            <person name="Rogers A."/>
            <person name="Williams B."/>
            <person name="Antoshechkin I."/>
            <person name="Lee M.M."/>
            <person name="Goodwin Z."/>
            <person name="Lu X."/>
            <person name="Lewis E.E."/>
            <person name="Goodrich-Blair H."/>
            <person name="Stock S.P."/>
            <person name="Adams B.J."/>
            <person name="Sternberg P.W."/>
            <person name="Mortazavi A."/>
        </authorList>
    </citation>
    <scope>NUCLEOTIDE SEQUENCE [LARGE SCALE GENOMIC DNA]</scope>
    <source>
        <strain evidence="1 2">ALL</strain>
    </source>
</reference>
<evidence type="ECO:0000313" key="1">
    <source>
        <dbReference type="EMBL" id="TKR75827.1"/>
    </source>
</evidence>
<organism evidence="1 2">
    <name type="scientific">Steinernema carpocapsae</name>
    <name type="common">Entomopathogenic nematode</name>
    <dbReference type="NCBI Taxonomy" id="34508"/>
    <lineage>
        <taxon>Eukaryota</taxon>
        <taxon>Metazoa</taxon>
        <taxon>Ecdysozoa</taxon>
        <taxon>Nematoda</taxon>
        <taxon>Chromadorea</taxon>
        <taxon>Rhabditida</taxon>
        <taxon>Tylenchina</taxon>
        <taxon>Panagrolaimomorpha</taxon>
        <taxon>Strongyloidoidea</taxon>
        <taxon>Steinernematidae</taxon>
        <taxon>Steinernema</taxon>
    </lineage>
</organism>
<proteinExistence type="predicted"/>
<protein>
    <submittedName>
        <fullName evidence="1">Uncharacterized protein</fullName>
    </submittedName>
</protein>